<dbReference type="GeneID" id="92207524"/>
<organism evidence="11 12">
    <name type="scientific">Lodderomyces beijingensis</name>
    <dbReference type="NCBI Taxonomy" id="1775926"/>
    <lineage>
        <taxon>Eukaryota</taxon>
        <taxon>Fungi</taxon>
        <taxon>Dikarya</taxon>
        <taxon>Ascomycota</taxon>
        <taxon>Saccharomycotina</taxon>
        <taxon>Pichiomycetes</taxon>
        <taxon>Debaryomycetaceae</taxon>
        <taxon>Candida/Lodderomyces clade</taxon>
        <taxon>Lodderomyces</taxon>
    </lineage>
</organism>
<keyword evidence="12" id="KW-1185">Reference proteome</keyword>
<gene>
    <name evidence="11" type="ORF">LODBEIA_P23280</name>
</gene>
<reference evidence="11 12" key="1">
    <citation type="submission" date="2024-03" db="EMBL/GenBank/DDBJ databases">
        <authorList>
            <person name="Brejova B."/>
        </authorList>
    </citation>
    <scope>NUCLEOTIDE SEQUENCE [LARGE SCALE GENOMIC DNA]</scope>
    <source>
        <strain evidence="11 12">CBS 14171</strain>
    </source>
</reference>
<keyword evidence="3" id="KW-0328">Glycosyltransferase</keyword>
<dbReference type="Proteomes" id="UP001497383">
    <property type="component" value="Chromosome 3"/>
</dbReference>
<evidence type="ECO:0000256" key="10">
    <source>
        <dbReference type="SAM" id="Phobius"/>
    </source>
</evidence>
<evidence type="ECO:0000256" key="1">
    <source>
        <dbReference type="ARBA" id="ARBA00004606"/>
    </source>
</evidence>
<dbReference type="EMBL" id="OZ022407">
    <property type="protein sequence ID" value="CAK9437950.1"/>
    <property type="molecule type" value="Genomic_DNA"/>
</dbReference>
<name>A0ABP0ZJQ6_9ASCO</name>
<evidence type="ECO:0000256" key="6">
    <source>
        <dbReference type="ARBA" id="ARBA00022968"/>
    </source>
</evidence>
<dbReference type="InterPro" id="IPR021988">
    <property type="entry name" value="BMT1"/>
</dbReference>
<evidence type="ECO:0000313" key="11">
    <source>
        <dbReference type="EMBL" id="CAK9437950.1"/>
    </source>
</evidence>
<feature type="transmembrane region" description="Helical" evidence="10">
    <location>
        <begin position="38"/>
        <end position="58"/>
    </location>
</feature>
<keyword evidence="4" id="KW-0808">Transferase</keyword>
<evidence type="ECO:0000256" key="3">
    <source>
        <dbReference type="ARBA" id="ARBA00022676"/>
    </source>
</evidence>
<evidence type="ECO:0000256" key="2">
    <source>
        <dbReference type="ARBA" id="ARBA00009486"/>
    </source>
</evidence>
<keyword evidence="8 10" id="KW-0472">Membrane</keyword>
<comment type="similarity">
    <text evidence="2">Belongs to the BMT family.</text>
</comment>
<proteinExistence type="inferred from homology"/>
<keyword evidence="5 10" id="KW-0812">Transmembrane</keyword>
<keyword evidence="7 10" id="KW-1133">Transmembrane helix</keyword>
<evidence type="ECO:0008006" key="13">
    <source>
        <dbReference type="Google" id="ProtNLM"/>
    </source>
</evidence>
<evidence type="ECO:0000256" key="5">
    <source>
        <dbReference type="ARBA" id="ARBA00022692"/>
    </source>
</evidence>
<dbReference type="Pfam" id="PF12141">
    <property type="entry name" value="BMT"/>
    <property type="match status" value="1"/>
</dbReference>
<evidence type="ECO:0000256" key="9">
    <source>
        <dbReference type="ARBA" id="ARBA00023316"/>
    </source>
</evidence>
<protein>
    <recommendedName>
        <fullName evidence="13">Beta-mannosyltransferase 7</fullName>
    </recommendedName>
</protein>
<dbReference type="RefSeq" id="XP_066829266.1">
    <property type="nucleotide sequence ID" value="XM_066972315.1"/>
</dbReference>
<evidence type="ECO:0000256" key="7">
    <source>
        <dbReference type="ARBA" id="ARBA00022989"/>
    </source>
</evidence>
<evidence type="ECO:0000256" key="8">
    <source>
        <dbReference type="ARBA" id="ARBA00023136"/>
    </source>
</evidence>
<evidence type="ECO:0000313" key="12">
    <source>
        <dbReference type="Proteomes" id="UP001497383"/>
    </source>
</evidence>
<sequence length="638" mass="73344">MLRVERLFHKVWQATKVINVEQLRHGFSACLLPHKLRAFIILILTIPAVVLYATTLHVPADDPTAPHRIFPQVPLRKVASNKLGQLQMDLQSAIAGDGDSQPFPLSQEFLDNNDFDSVPLETFTDPYPVVRDKPSNYIFKEKLMCPELAFEHNIEKSKQFYLDADFELMMKKLNEIEDYARLLRKAKKKFQPTIPEQEQWLRFGGASVWLPQFNVHYMVSRVLFSPSGIANKAYVSFLYVQIFDQKWQELPVGTQLSIPYAERKEMHQINIDGSLMSYENSPELDFKILEFPHILPIRLDYAMEVANGKYYYGPEDPRVILHTNQLGFQEPLIAFNMKDLQLTKRTMFIYLPFSNHLTVLKKRNEPYANIEKNWTPFVSPSHGPQSNQVNFIYTLVPLSVLSCEIDTGICDFLQKGEKKDFDYVGPLRGGTQLVTLPLDKLPPTVKQQIKIPENRQVFLGWARAHLNKCGCGESMYRPNMIVFIEDYDREHDRFYYKIADVSSSFDFGAFVPPWITGKKKIAASDHCQGRNVLIPNSIAYWEVDAFNENEAQQPPVTFTDYMGVTLSAADSDVSIVHLRGLLNYLVKMPSLFDADTVVSSADKFNIRGSDWNNKCAMDASKKYCKDYALRMSPKRLKN</sequence>
<accession>A0ABP0ZJQ6</accession>
<evidence type="ECO:0000256" key="4">
    <source>
        <dbReference type="ARBA" id="ARBA00022679"/>
    </source>
</evidence>
<comment type="subcellular location">
    <subcellularLocation>
        <location evidence="1">Membrane</location>
        <topology evidence="1">Single-pass type II membrane protein</topology>
    </subcellularLocation>
</comment>
<keyword evidence="9" id="KW-0961">Cell wall biogenesis/degradation</keyword>
<keyword evidence="6" id="KW-0735">Signal-anchor</keyword>